<dbReference type="AlphaFoldDB" id="A0A0F9LKB4"/>
<organism evidence="1">
    <name type="scientific">marine sediment metagenome</name>
    <dbReference type="NCBI Taxonomy" id="412755"/>
    <lineage>
        <taxon>unclassified sequences</taxon>
        <taxon>metagenomes</taxon>
        <taxon>ecological metagenomes</taxon>
    </lineage>
</organism>
<accession>A0A0F9LKB4</accession>
<dbReference type="EMBL" id="LAZR01012240">
    <property type="protein sequence ID" value="KKM27875.1"/>
    <property type="molecule type" value="Genomic_DNA"/>
</dbReference>
<sequence length="196" mass="22176">MNTPLKDNEELVLKLAGEGWTAYRIGKEFGVHKYAAAVFLASRGDVRYQEALNGQKKRAKTYKQSEKGKIADKKYSQSVAGKAVHKQAHEKYSLSEKGVVANSAKRKRYNHTVKGVLAHHRDHLLYQLRHPERCAEQAHQANEKFKLEHGESYSTFHKRTGGVAHHAAMKISMSKNETVIWNGSRKTIKKAIESNP</sequence>
<evidence type="ECO:0000313" key="1">
    <source>
        <dbReference type="EMBL" id="KKM27875.1"/>
    </source>
</evidence>
<comment type="caution">
    <text evidence="1">The sequence shown here is derived from an EMBL/GenBank/DDBJ whole genome shotgun (WGS) entry which is preliminary data.</text>
</comment>
<reference evidence="1" key="1">
    <citation type="journal article" date="2015" name="Nature">
        <title>Complex archaea that bridge the gap between prokaryotes and eukaryotes.</title>
        <authorList>
            <person name="Spang A."/>
            <person name="Saw J.H."/>
            <person name="Jorgensen S.L."/>
            <person name="Zaremba-Niedzwiedzka K."/>
            <person name="Martijn J."/>
            <person name="Lind A.E."/>
            <person name="van Eijk R."/>
            <person name="Schleper C."/>
            <person name="Guy L."/>
            <person name="Ettema T.J."/>
        </authorList>
    </citation>
    <scope>NUCLEOTIDE SEQUENCE</scope>
</reference>
<name>A0A0F9LKB4_9ZZZZ</name>
<proteinExistence type="predicted"/>
<gene>
    <name evidence="1" type="ORF">LCGC14_1570300</name>
</gene>
<protein>
    <submittedName>
        <fullName evidence="1">Uncharacterized protein</fullName>
    </submittedName>
</protein>